<proteinExistence type="predicted"/>
<evidence type="ECO:0000313" key="2">
    <source>
        <dbReference type="Proteomes" id="UP000030745"/>
    </source>
</evidence>
<dbReference type="Proteomes" id="UP000030745">
    <property type="component" value="Unassembled WGS sequence"/>
</dbReference>
<dbReference type="RefSeq" id="XP_012209952.1">
    <property type="nucleotide sequence ID" value="XM_012354562.1"/>
</dbReference>
<evidence type="ECO:0000313" key="1">
    <source>
        <dbReference type="EMBL" id="KDO19332.1"/>
    </source>
</evidence>
<sequence length="383" mass="42717">MRKVRATLVVLAATAVGLLTLQTLLMQRVALASRLEARPIATSSASHLPFNVGKVHVITLADDPTRRAICPLAASVYSQGLVLGVLGWNYSDHFFDGTSCGQPCQANRGKDIRIGQQKKLHWLHHYFEHHPNLHDDDLVLFTDAWDVIQTRGHRGVIFNGEPSCGDSFGIANPYGDKLRSKRWPIRLERSQNVRYASGHDMCYAVAAKTMTSTPTAGPNWSLGSGGILGDVASIRAFLRGVHQVRREQEDEYSANPSASFLFQGDQILFQLAYVRFPDVNALVDTRAEIFFVLSYNVGDDDFAHFSLRRGCAPEYLAGNVGSAFTFNNVTPVFLHFPGSAKRHLDKCFQHVARARAHLHPQQYFVDIDANRHIFVHDLCDNYS</sequence>
<dbReference type="CDD" id="cd22997">
    <property type="entry name" value="GT_LH"/>
    <property type="match status" value="1"/>
</dbReference>
<protein>
    <submittedName>
        <fullName evidence="1">Uncharacterized protein</fullName>
    </submittedName>
</protein>
<dbReference type="AlphaFoldDB" id="A0A067BXN8"/>
<dbReference type="OMA" id="RGCAPEY"/>
<reference evidence="1 2" key="1">
    <citation type="journal article" date="2013" name="PLoS Genet.">
        <title>Distinctive expansion of potential virulence genes in the genome of the oomycete fish pathogen Saprolegnia parasitica.</title>
        <authorList>
            <person name="Jiang R.H."/>
            <person name="de Bruijn I."/>
            <person name="Haas B.J."/>
            <person name="Belmonte R."/>
            <person name="Lobach L."/>
            <person name="Christie J."/>
            <person name="van den Ackerveken G."/>
            <person name="Bottin A."/>
            <person name="Bulone V."/>
            <person name="Diaz-Moreno S.M."/>
            <person name="Dumas B."/>
            <person name="Fan L."/>
            <person name="Gaulin E."/>
            <person name="Govers F."/>
            <person name="Grenville-Briggs L.J."/>
            <person name="Horner N.R."/>
            <person name="Levin J.Z."/>
            <person name="Mammella M."/>
            <person name="Meijer H.J."/>
            <person name="Morris P."/>
            <person name="Nusbaum C."/>
            <person name="Oome S."/>
            <person name="Phillips A.J."/>
            <person name="van Rooyen D."/>
            <person name="Rzeszutek E."/>
            <person name="Saraiva M."/>
            <person name="Secombes C.J."/>
            <person name="Seidl M.F."/>
            <person name="Snel B."/>
            <person name="Stassen J.H."/>
            <person name="Sykes S."/>
            <person name="Tripathy S."/>
            <person name="van den Berg H."/>
            <person name="Vega-Arreguin J.C."/>
            <person name="Wawra S."/>
            <person name="Young S.K."/>
            <person name="Zeng Q."/>
            <person name="Dieguez-Uribeondo J."/>
            <person name="Russ C."/>
            <person name="Tyler B.M."/>
            <person name="van West P."/>
        </authorList>
    </citation>
    <scope>NUCLEOTIDE SEQUENCE [LARGE SCALE GENOMIC DNA]</scope>
    <source>
        <strain evidence="1 2">CBS 223.65</strain>
    </source>
</reference>
<name>A0A067BXN8_SAPPC</name>
<dbReference type="GeneID" id="24137126"/>
<dbReference type="VEuPathDB" id="FungiDB:SPRG_15392"/>
<dbReference type="KEGG" id="spar:SPRG_15392"/>
<gene>
    <name evidence="1" type="ORF">SPRG_15392</name>
</gene>
<keyword evidence="2" id="KW-1185">Reference proteome</keyword>
<dbReference type="OrthoDB" id="69177at2759"/>
<organism evidence="1 2">
    <name type="scientific">Saprolegnia parasitica (strain CBS 223.65)</name>
    <dbReference type="NCBI Taxonomy" id="695850"/>
    <lineage>
        <taxon>Eukaryota</taxon>
        <taxon>Sar</taxon>
        <taxon>Stramenopiles</taxon>
        <taxon>Oomycota</taxon>
        <taxon>Saprolegniomycetes</taxon>
        <taxon>Saprolegniales</taxon>
        <taxon>Saprolegniaceae</taxon>
        <taxon>Saprolegnia</taxon>
    </lineage>
</organism>
<accession>A0A067BXN8</accession>
<dbReference type="EMBL" id="KK583356">
    <property type="protein sequence ID" value="KDO19332.1"/>
    <property type="molecule type" value="Genomic_DNA"/>
</dbReference>